<gene>
    <name evidence="3" type="ORF">P5673_000988</name>
</gene>
<reference evidence="3" key="2">
    <citation type="journal article" date="2023" name="Science">
        <title>Genomic signatures of disease resistance in endangered staghorn corals.</title>
        <authorList>
            <person name="Vollmer S.V."/>
            <person name="Selwyn J.D."/>
            <person name="Despard B.A."/>
            <person name="Roesel C.L."/>
        </authorList>
    </citation>
    <scope>NUCLEOTIDE SEQUENCE</scope>
    <source>
        <strain evidence="3">K2</strain>
    </source>
</reference>
<dbReference type="GO" id="GO:0005615">
    <property type="term" value="C:extracellular space"/>
    <property type="evidence" value="ECO:0007669"/>
    <property type="project" value="TreeGrafter"/>
</dbReference>
<evidence type="ECO:0000313" key="3">
    <source>
        <dbReference type="EMBL" id="KAK2573342.1"/>
    </source>
</evidence>
<dbReference type="Proteomes" id="UP001249851">
    <property type="component" value="Unassembled WGS sequence"/>
</dbReference>
<keyword evidence="2" id="KW-0812">Transmembrane</keyword>
<evidence type="ECO:0000256" key="2">
    <source>
        <dbReference type="SAM" id="Phobius"/>
    </source>
</evidence>
<dbReference type="GO" id="GO:0005581">
    <property type="term" value="C:collagen trimer"/>
    <property type="evidence" value="ECO:0007669"/>
    <property type="project" value="UniProtKB-KW"/>
</dbReference>
<sequence>MAQETYAKLEEETSSPPRRRCRCRCSTTYVQITCQVLGAIVLIVCVVSIERRLAILEHTIDSMTSKGVRNSQSRQSMQFGGHGASPMETKTNTSNERLQTYHQDLELNLTYFDLTIMSHDEGKLNPKDDVIVRSKSERKRPSDLGLRLAQEWKNQNQIPELIYKRWGRKDCPETATLVYHGYVVDSPSGSYFACHSKVSTHDLNSEQSVALQRVQNTIEKNQLPCSACHATLRRSQMMIRGWKVCPSGWTVEYRGYLLSPQKVNAVQRKQVICVDEKAEQDVTKSSTGAGATLVGLGRFCKSFPCERPYRRHLLPCAVCTK</sequence>
<reference evidence="3" key="1">
    <citation type="journal article" date="2023" name="G3 (Bethesda)">
        <title>Whole genome assembly and annotation of the endangered Caribbean coral Acropora cervicornis.</title>
        <authorList>
            <person name="Selwyn J.D."/>
            <person name="Vollmer S.V."/>
        </authorList>
    </citation>
    <scope>NUCLEOTIDE SEQUENCE</scope>
    <source>
        <strain evidence="3">K2</strain>
    </source>
</reference>
<keyword evidence="4" id="KW-1185">Reference proteome</keyword>
<dbReference type="InterPro" id="IPR051077">
    <property type="entry name" value="Ca-dependent_lectin"/>
</dbReference>
<comment type="caution">
    <text evidence="3">The sequence shown here is derived from an EMBL/GenBank/DDBJ whole genome shotgun (WGS) entry which is preliminary data.</text>
</comment>
<feature type="transmembrane region" description="Helical" evidence="2">
    <location>
        <begin position="28"/>
        <end position="49"/>
    </location>
</feature>
<dbReference type="PANTHER" id="PTHR24024:SF18">
    <property type="entry name" value="SHORT-CHAIN COLLAGEN C4-LIKE"/>
    <property type="match status" value="1"/>
</dbReference>
<protein>
    <submittedName>
        <fullName evidence="3">Short-chain collagen C4</fullName>
    </submittedName>
</protein>
<proteinExistence type="predicted"/>
<feature type="compositionally biased region" description="Polar residues" evidence="1">
    <location>
        <begin position="66"/>
        <end position="78"/>
    </location>
</feature>
<feature type="region of interest" description="Disordered" evidence="1">
    <location>
        <begin position="66"/>
        <end position="87"/>
    </location>
</feature>
<dbReference type="AlphaFoldDB" id="A0AAD9R5C1"/>
<keyword evidence="2" id="KW-0472">Membrane</keyword>
<dbReference type="EMBL" id="JARQWQ010000002">
    <property type="protein sequence ID" value="KAK2573342.1"/>
    <property type="molecule type" value="Genomic_DNA"/>
</dbReference>
<organism evidence="3 4">
    <name type="scientific">Acropora cervicornis</name>
    <name type="common">Staghorn coral</name>
    <dbReference type="NCBI Taxonomy" id="6130"/>
    <lineage>
        <taxon>Eukaryota</taxon>
        <taxon>Metazoa</taxon>
        <taxon>Cnidaria</taxon>
        <taxon>Anthozoa</taxon>
        <taxon>Hexacorallia</taxon>
        <taxon>Scleractinia</taxon>
        <taxon>Astrocoeniina</taxon>
        <taxon>Acroporidae</taxon>
        <taxon>Acropora</taxon>
    </lineage>
</organism>
<evidence type="ECO:0000313" key="4">
    <source>
        <dbReference type="Proteomes" id="UP001249851"/>
    </source>
</evidence>
<dbReference type="PANTHER" id="PTHR24024">
    <property type="entry name" value="PULMONARY SURFACTANT-ASSOCIATED PROTEIN A"/>
    <property type="match status" value="1"/>
</dbReference>
<keyword evidence="2" id="KW-1133">Transmembrane helix</keyword>
<keyword evidence="3" id="KW-0176">Collagen</keyword>
<accession>A0AAD9R5C1</accession>
<name>A0AAD9R5C1_ACRCE</name>
<evidence type="ECO:0000256" key="1">
    <source>
        <dbReference type="SAM" id="MobiDB-lite"/>
    </source>
</evidence>